<dbReference type="InterPro" id="IPR004364">
    <property type="entry name" value="Aa-tRNA-synt_II"/>
</dbReference>
<evidence type="ECO:0000256" key="4">
    <source>
        <dbReference type="ARBA" id="ARBA00022741"/>
    </source>
</evidence>
<evidence type="ECO:0000313" key="10">
    <source>
        <dbReference type="EMBL" id="WWR12047.1"/>
    </source>
</evidence>
<dbReference type="Pfam" id="PF01336">
    <property type="entry name" value="tRNA_anti-codon"/>
    <property type="match status" value="1"/>
</dbReference>
<name>A0ABZ2GX79_9GAMM</name>
<evidence type="ECO:0000256" key="7">
    <source>
        <dbReference type="ARBA" id="ARBA00023146"/>
    </source>
</evidence>
<accession>A0ABZ2GX79</accession>
<organism evidence="10 11">
    <name type="scientific">Candidatus Legionella polyplacis</name>
    <dbReference type="NCBI Taxonomy" id="2005262"/>
    <lineage>
        <taxon>Bacteria</taxon>
        <taxon>Pseudomonadati</taxon>
        <taxon>Pseudomonadota</taxon>
        <taxon>Gammaproteobacteria</taxon>
        <taxon>Legionellales</taxon>
        <taxon>Legionellaceae</taxon>
        <taxon>Legionella</taxon>
    </lineage>
</organism>
<dbReference type="PANTHER" id="PTHR22594:SF34">
    <property type="entry name" value="ASPARAGINE--TRNA LIGASE, MITOCHONDRIAL-RELATED"/>
    <property type="match status" value="1"/>
</dbReference>
<keyword evidence="7 8" id="KW-0030">Aminoacyl-tRNA synthetase</keyword>
<dbReference type="PROSITE" id="PS50862">
    <property type="entry name" value="AA_TRNA_LIGASE_II"/>
    <property type="match status" value="1"/>
</dbReference>
<dbReference type="SUPFAM" id="SSF55681">
    <property type="entry name" value="Class II aaRS and biotin synthetases"/>
    <property type="match status" value="1"/>
</dbReference>
<dbReference type="Pfam" id="PF00152">
    <property type="entry name" value="tRNA-synt_2"/>
    <property type="match status" value="1"/>
</dbReference>
<dbReference type="InterPro" id="IPR045864">
    <property type="entry name" value="aa-tRNA-synth_II/BPL/LPL"/>
</dbReference>
<dbReference type="PRINTS" id="PR01042">
    <property type="entry name" value="TRNASYNTHASP"/>
</dbReference>
<evidence type="ECO:0000256" key="1">
    <source>
        <dbReference type="ARBA" id="ARBA00008226"/>
    </source>
</evidence>
<dbReference type="InterPro" id="IPR012340">
    <property type="entry name" value="NA-bd_OB-fold"/>
</dbReference>
<dbReference type="InterPro" id="IPR006195">
    <property type="entry name" value="aa-tRNA-synth_II"/>
</dbReference>
<evidence type="ECO:0000259" key="9">
    <source>
        <dbReference type="PROSITE" id="PS50862"/>
    </source>
</evidence>
<dbReference type="Proteomes" id="UP001360424">
    <property type="component" value="Chromosome"/>
</dbReference>
<keyword evidence="5 8" id="KW-0067">ATP-binding</keyword>
<keyword evidence="6 8" id="KW-0648">Protein biosynthesis</keyword>
<dbReference type="NCBIfam" id="NF003037">
    <property type="entry name" value="PRK03932.1"/>
    <property type="match status" value="1"/>
</dbReference>
<keyword evidence="2 8" id="KW-0963">Cytoplasm</keyword>
<sequence>MYKTYSIKDCFDKKNKINQIIKINGWVKTKRDSQKKLSFIDLNDGSCMQSIQIIASNVLQNYEKEILKLTSGCSINVIGLLTLSRGKKQNIEIHAKTIKVIGWIKNIKYYPIQAKYHTLQFLRNIPHLRPRTKIISAITRIRHSLSLIIHNYFHKKGYFWINAPIITTNDCEGSSKMFRVSNLDLLKIPKTTDGKINFKKDFFKKETFLTVSTQLNAEAYCMSMSKVYTFGPTFRAENSNTSKHLSEFWMIEPEIAFASLKDICKISKNIILYLCKKILDEREDELKFLNDFIDTKLINKLENIIKFGFEIISYTNCIKILDKSKISFKYPIKWGIDLQTEHERYLTEKIFKKPIIITDYPKQIKSFYMRLNNDNNTVAAMDMIVPNIGEIIGGGQREERIEVLDNRIQECGLNKENYQWYRDLRIYGTVPHAGFGLGFERLISFITGIYNVRDVIPFPRTPGNAYY</sequence>
<proteinExistence type="inferred from homology"/>
<protein>
    <recommendedName>
        <fullName evidence="8">Asparagine--tRNA ligase</fullName>
        <ecNumber evidence="8">6.1.1.22</ecNumber>
    </recommendedName>
    <alternativeName>
        <fullName evidence="8">Asparaginyl-tRNA synthetase</fullName>
        <shortName evidence="8">AsnRS</shortName>
    </alternativeName>
</protein>
<comment type="subcellular location">
    <subcellularLocation>
        <location evidence="8">Cytoplasm</location>
    </subcellularLocation>
</comment>
<keyword evidence="4 8" id="KW-0547">Nucleotide-binding</keyword>
<dbReference type="EC" id="6.1.1.22" evidence="8"/>
<feature type="domain" description="Aminoacyl-transfer RNA synthetases class-II family profile" evidence="9">
    <location>
        <begin position="140"/>
        <end position="457"/>
    </location>
</feature>
<reference evidence="10" key="1">
    <citation type="submission" date="2023-09" db="EMBL/GenBank/DDBJ databases">
        <title>Genomes of two closely related lineages of the louse Polyplax serrata with different host specificities.</title>
        <authorList>
            <person name="Martinu J."/>
            <person name="Tarabai H."/>
            <person name="Stefka J."/>
            <person name="Hypsa V."/>
        </authorList>
    </citation>
    <scope>NUCLEOTIDE SEQUENCE [LARGE SCALE GENOMIC DNA]</scope>
    <source>
        <strain evidence="10">HR10_N</strain>
    </source>
</reference>
<evidence type="ECO:0000256" key="2">
    <source>
        <dbReference type="ARBA" id="ARBA00022490"/>
    </source>
</evidence>
<comment type="catalytic activity">
    <reaction evidence="8">
        <text>tRNA(Asn) + L-asparagine + ATP = L-asparaginyl-tRNA(Asn) + AMP + diphosphate + H(+)</text>
        <dbReference type="Rhea" id="RHEA:11180"/>
        <dbReference type="Rhea" id="RHEA-COMP:9659"/>
        <dbReference type="Rhea" id="RHEA-COMP:9674"/>
        <dbReference type="ChEBI" id="CHEBI:15378"/>
        <dbReference type="ChEBI" id="CHEBI:30616"/>
        <dbReference type="ChEBI" id="CHEBI:33019"/>
        <dbReference type="ChEBI" id="CHEBI:58048"/>
        <dbReference type="ChEBI" id="CHEBI:78442"/>
        <dbReference type="ChEBI" id="CHEBI:78515"/>
        <dbReference type="ChEBI" id="CHEBI:456215"/>
        <dbReference type="EC" id="6.1.1.22"/>
    </reaction>
</comment>
<dbReference type="EMBL" id="CP135136">
    <property type="protein sequence ID" value="WWR12047.1"/>
    <property type="molecule type" value="Genomic_DNA"/>
</dbReference>
<dbReference type="RefSeq" id="WP_338521622.1">
    <property type="nucleotide sequence ID" value="NZ_CP135136.1"/>
</dbReference>
<dbReference type="PANTHER" id="PTHR22594">
    <property type="entry name" value="ASPARTYL/LYSYL-TRNA SYNTHETASE"/>
    <property type="match status" value="1"/>
</dbReference>
<gene>
    <name evidence="8 10" type="primary">asnS</name>
    <name evidence="10" type="ORF">RQL38_00150</name>
</gene>
<dbReference type="InterPro" id="IPR004365">
    <property type="entry name" value="NA-bd_OB_tRNA"/>
</dbReference>
<dbReference type="CDD" id="cd04318">
    <property type="entry name" value="EcAsnRS_like_N"/>
    <property type="match status" value="1"/>
</dbReference>
<dbReference type="CDD" id="cd00776">
    <property type="entry name" value="AsxRS_core"/>
    <property type="match status" value="1"/>
</dbReference>
<dbReference type="Gene3D" id="2.40.50.140">
    <property type="entry name" value="Nucleic acid-binding proteins"/>
    <property type="match status" value="1"/>
</dbReference>
<keyword evidence="11" id="KW-1185">Reference proteome</keyword>
<dbReference type="GO" id="GO:0004816">
    <property type="term" value="F:asparagine-tRNA ligase activity"/>
    <property type="evidence" value="ECO:0007669"/>
    <property type="project" value="UniProtKB-EC"/>
</dbReference>
<comment type="similarity">
    <text evidence="1 8">Belongs to the class-II aminoacyl-tRNA synthetase family.</text>
</comment>
<dbReference type="NCBIfam" id="TIGR00457">
    <property type="entry name" value="asnS"/>
    <property type="match status" value="1"/>
</dbReference>
<evidence type="ECO:0000313" key="11">
    <source>
        <dbReference type="Proteomes" id="UP001360424"/>
    </source>
</evidence>
<evidence type="ECO:0000256" key="8">
    <source>
        <dbReference type="HAMAP-Rule" id="MF_00534"/>
    </source>
</evidence>
<dbReference type="InterPro" id="IPR004522">
    <property type="entry name" value="Asn-tRNA-ligase"/>
</dbReference>
<keyword evidence="3 8" id="KW-0436">Ligase</keyword>
<dbReference type="Gene3D" id="3.30.930.10">
    <property type="entry name" value="Bira Bifunctional Protein, Domain 2"/>
    <property type="match status" value="1"/>
</dbReference>
<dbReference type="HAMAP" id="MF_00534">
    <property type="entry name" value="Asn_tRNA_synth"/>
    <property type="match status" value="1"/>
</dbReference>
<comment type="subunit">
    <text evidence="8">Homodimer.</text>
</comment>
<dbReference type="InterPro" id="IPR002312">
    <property type="entry name" value="Asp/Asn-tRNA-synth_IIb"/>
</dbReference>
<evidence type="ECO:0000256" key="6">
    <source>
        <dbReference type="ARBA" id="ARBA00022917"/>
    </source>
</evidence>
<evidence type="ECO:0000256" key="5">
    <source>
        <dbReference type="ARBA" id="ARBA00022840"/>
    </source>
</evidence>
<evidence type="ECO:0000256" key="3">
    <source>
        <dbReference type="ARBA" id="ARBA00022598"/>
    </source>
</evidence>
<dbReference type="SUPFAM" id="SSF50249">
    <property type="entry name" value="Nucleic acid-binding proteins"/>
    <property type="match status" value="1"/>
</dbReference>